<dbReference type="PANTHER" id="PTHR47698">
    <property type="entry name" value="FATTY-ACID-BINDING PROTEIN 3, CHLOROPLASTIC"/>
    <property type="match status" value="1"/>
</dbReference>
<dbReference type="Gene3D" id="3.50.70.10">
    <property type="match status" value="1"/>
</dbReference>
<proteinExistence type="predicted"/>
<dbReference type="AlphaFoldDB" id="A0A2P6TIB9"/>
<reference evidence="2 3" key="1">
    <citation type="journal article" date="2018" name="Plant J.">
        <title>Genome sequences of Chlorella sorokiniana UTEX 1602 and Micractinium conductrix SAG 241.80: implications to maltose excretion by a green alga.</title>
        <authorList>
            <person name="Arriola M.B."/>
            <person name="Velmurugan N."/>
            <person name="Zhang Y."/>
            <person name="Plunkett M.H."/>
            <person name="Hondzo H."/>
            <person name="Barney B.M."/>
        </authorList>
    </citation>
    <scope>NUCLEOTIDE SEQUENCE [LARGE SCALE GENOMIC DNA]</scope>
    <source>
        <strain evidence="3">UTEX 1602</strain>
    </source>
</reference>
<dbReference type="GO" id="GO:0016872">
    <property type="term" value="F:intramolecular lyase activity"/>
    <property type="evidence" value="ECO:0007669"/>
    <property type="project" value="InterPro"/>
</dbReference>
<evidence type="ECO:0000313" key="2">
    <source>
        <dbReference type="EMBL" id="PRW34027.1"/>
    </source>
</evidence>
<name>A0A2P6TIB9_CHLSO</name>
<dbReference type="EMBL" id="LHPG02000015">
    <property type="protein sequence ID" value="PRW34027.1"/>
    <property type="molecule type" value="Genomic_DNA"/>
</dbReference>
<feature type="region of interest" description="Disordered" evidence="1">
    <location>
        <begin position="1"/>
        <end position="30"/>
    </location>
</feature>
<gene>
    <name evidence="2" type="ORF">C2E21_7453</name>
</gene>
<dbReference type="OrthoDB" id="510825at2759"/>
<keyword evidence="3" id="KW-1185">Reference proteome</keyword>
<feature type="compositionally biased region" description="Basic and acidic residues" evidence="1">
    <location>
        <begin position="13"/>
        <end position="23"/>
    </location>
</feature>
<sequence>MLPLAAHFSRRSSKGEQSSKKEAPAATAPAAATAAASAAAPAAAPASQQQVAEGPPVVDAYTGESFPANQRFWTGGALHCLGAGVRVKKLGGFIPVSVYSVALYADAKAAKGAAGKHAAGAEAAATALQGGGFTQALQMRLVRSVTGKQFSDALDESLRPLMTGDEAVLDRFVAFFSGAQLDKGTEVTLLWRADGGTDVVLRPPGTSTPYSTQQPGLSVSRALGHALWQLYLGAAPPAPDARKAWLKAVAEL</sequence>
<dbReference type="PANTHER" id="PTHR47698:SF2">
    <property type="entry name" value="FATTY-ACID-BINDING PROTEIN 3, CHLOROPLASTIC"/>
    <property type="match status" value="1"/>
</dbReference>
<protein>
    <submittedName>
        <fullName evidence="2">Chalcone isomerase</fullName>
    </submittedName>
</protein>
<comment type="caution">
    <text evidence="2">The sequence shown here is derived from an EMBL/GenBank/DDBJ whole genome shotgun (WGS) entry which is preliminary data.</text>
</comment>
<organism evidence="2 3">
    <name type="scientific">Chlorella sorokiniana</name>
    <name type="common">Freshwater green alga</name>
    <dbReference type="NCBI Taxonomy" id="3076"/>
    <lineage>
        <taxon>Eukaryota</taxon>
        <taxon>Viridiplantae</taxon>
        <taxon>Chlorophyta</taxon>
        <taxon>core chlorophytes</taxon>
        <taxon>Trebouxiophyceae</taxon>
        <taxon>Chlorellales</taxon>
        <taxon>Chlorellaceae</taxon>
        <taxon>Chlorella clade</taxon>
        <taxon>Chlorella</taxon>
    </lineage>
</organism>
<dbReference type="InterPro" id="IPR016088">
    <property type="entry name" value="Chalcone_isomerase_3-sand"/>
</dbReference>
<dbReference type="InterPro" id="IPR036298">
    <property type="entry name" value="Chalcone_isomerase_sf"/>
</dbReference>
<accession>A0A2P6TIB9</accession>
<evidence type="ECO:0000256" key="1">
    <source>
        <dbReference type="SAM" id="MobiDB-lite"/>
    </source>
</evidence>
<evidence type="ECO:0000313" key="3">
    <source>
        <dbReference type="Proteomes" id="UP000239899"/>
    </source>
</evidence>
<dbReference type="SUPFAM" id="SSF54626">
    <property type="entry name" value="Chalcone isomerase"/>
    <property type="match status" value="1"/>
</dbReference>
<keyword evidence="2" id="KW-0413">Isomerase</keyword>
<dbReference type="Proteomes" id="UP000239899">
    <property type="component" value="Unassembled WGS sequence"/>
</dbReference>